<proteinExistence type="inferred from homology"/>
<evidence type="ECO:0000313" key="6">
    <source>
        <dbReference type="EMBL" id="NYG34405.1"/>
    </source>
</evidence>
<dbReference type="GO" id="GO:0051205">
    <property type="term" value="P:protein insertion into membrane"/>
    <property type="evidence" value="ECO:0007669"/>
    <property type="project" value="UniProtKB-UniRule"/>
</dbReference>
<feature type="domain" description="Pyrrolo-quinoline quinone repeat" evidence="5">
    <location>
        <begin position="77"/>
        <end position="304"/>
    </location>
</feature>
<sequence length="379" mass="40132" precursor="true">MTILNACGPSAVRRCLVVAVALLMAACSSVERPKPTPLEPLTPRIAGKQVWRQSLGRPLAGQTVAVLGDRFMLAGDDGKIVSMDIGTGTVRGQVTVGAPLSAGVGSDGRHAAVVTRNNELVVIDGDREIWRTRLNSRVVTAPLVAGERVFIQAVDRSVQAFDVFDGRRLWTVGRSGDALSLAQPGVLLAYRNTLLVGMGARLLALDPLTGALRADSTLASPRGTNEVERLADLVGPAARSGDVVCARSFQVAVTCLNVERHAVLWSRPQGGFEGLAIDAEFVSGADATDRVSAWRRASGDVAWTSDKLRYRGLTAPLAVGSTLVFGDSEGWLHVLSQDRGEPLLRLPTDGSAIIAPLVRSGLTMLAVTRSGNVFAFRPE</sequence>
<dbReference type="EMBL" id="JACCFH010000001">
    <property type="protein sequence ID" value="NYG34405.1"/>
    <property type="molecule type" value="Genomic_DNA"/>
</dbReference>
<dbReference type="Proteomes" id="UP000518288">
    <property type="component" value="Unassembled WGS sequence"/>
</dbReference>
<accession>A0A7Y9QZH8</accession>
<dbReference type="InterPro" id="IPR011047">
    <property type="entry name" value="Quinoprotein_ADH-like_sf"/>
</dbReference>
<evidence type="ECO:0000256" key="2">
    <source>
        <dbReference type="ARBA" id="ARBA00023136"/>
    </source>
</evidence>
<evidence type="ECO:0000313" key="7">
    <source>
        <dbReference type="Proteomes" id="UP000518288"/>
    </source>
</evidence>
<comment type="caution">
    <text evidence="6">The sequence shown here is derived from an EMBL/GenBank/DDBJ whole genome shotgun (WGS) entry which is preliminary data.</text>
</comment>
<feature type="signal peptide" evidence="4">
    <location>
        <begin position="1"/>
        <end position="25"/>
    </location>
</feature>
<keyword evidence="6" id="KW-0449">Lipoprotein</keyword>
<keyword evidence="3 4" id="KW-0998">Cell outer membrane</keyword>
<dbReference type="InterPro" id="IPR017687">
    <property type="entry name" value="BamB"/>
</dbReference>
<dbReference type="RefSeq" id="WP_179635051.1">
    <property type="nucleotide sequence ID" value="NZ_JACCFH010000001.1"/>
</dbReference>
<keyword evidence="2 4" id="KW-0472">Membrane</keyword>
<evidence type="ECO:0000256" key="3">
    <source>
        <dbReference type="ARBA" id="ARBA00023237"/>
    </source>
</evidence>
<keyword evidence="7" id="KW-1185">Reference proteome</keyword>
<name>A0A7Y9QZH8_9BURK</name>
<dbReference type="InterPro" id="IPR002372">
    <property type="entry name" value="PQQ_rpt_dom"/>
</dbReference>
<feature type="chain" id="PRO_5031666854" description="Outer membrane protein assembly factor BamB" evidence="4">
    <location>
        <begin position="26"/>
        <end position="379"/>
    </location>
</feature>
<reference evidence="6 7" key="1">
    <citation type="submission" date="2020-07" db="EMBL/GenBank/DDBJ databases">
        <title>Genomic Encyclopedia of Archaeal and Bacterial Type Strains, Phase II (KMG-II): from individual species to whole genera.</title>
        <authorList>
            <person name="Goeker M."/>
        </authorList>
    </citation>
    <scope>NUCLEOTIDE SEQUENCE [LARGE SCALE GENOMIC DNA]</scope>
    <source>
        <strain evidence="6 7">DSM 21226</strain>
    </source>
</reference>
<dbReference type="Gene3D" id="2.130.10.10">
    <property type="entry name" value="YVTN repeat-like/Quinoprotein amine dehydrogenase"/>
    <property type="match status" value="1"/>
</dbReference>
<comment type="subcellular location">
    <subcellularLocation>
        <location evidence="4">Cell outer membrane</location>
    </subcellularLocation>
</comment>
<evidence type="ECO:0000259" key="5">
    <source>
        <dbReference type="Pfam" id="PF13360"/>
    </source>
</evidence>
<gene>
    <name evidence="4" type="primary">bamB</name>
    <name evidence="6" type="ORF">BDD16_003391</name>
</gene>
<dbReference type="PANTHER" id="PTHR34512">
    <property type="entry name" value="CELL SURFACE PROTEIN"/>
    <property type="match status" value="1"/>
</dbReference>
<dbReference type="GO" id="GO:0043165">
    <property type="term" value="P:Gram-negative-bacterium-type cell outer membrane assembly"/>
    <property type="evidence" value="ECO:0007669"/>
    <property type="project" value="UniProtKB-UniRule"/>
</dbReference>
<evidence type="ECO:0000256" key="1">
    <source>
        <dbReference type="ARBA" id="ARBA00022729"/>
    </source>
</evidence>
<organism evidence="6 7">
    <name type="scientific">Sphaerotilus montanus</name>
    <dbReference type="NCBI Taxonomy" id="522889"/>
    <lineage>
        <taxon>Bacteria</taxon>
        <taxon>Pseudomonadati</taxon>
        <taxon>Pseudomonadota</taxon>
        <taxon>Betaproteobacteria</taxon>
        <taxon>Burkholderiales</taxon>
        <taxon>Sphaerotilaceae</taxon>
        <taxon>Sphaerotilus</taxon>
    </lineage>
</organism>
<comment type="similarity">
    <text evidence="4">Belongs to the BamB family.</text>
</comment>
<dbReference type="HAMAP" id="MF_00923">
    <property type="entry name" value="OM_assembly_BamB"/>
    <property type="match status" value="1"/>
</dbReference>
<dbReference type="GO" id="GO:0009279">
    <property type="term" value="C:cell outer membrane"/>
    <property type="evidence" value="ECO:0007669"/>
    <property type="project" value="UniProtKB-SubCell"/>
</dbReference>
<dbReference type="AlphaFoldDB" id="A0A7Y9QZH8"/>
<comment type="subunit">
    <text evidence="4">Part of the Bam complex.</text>
</comment>
<evidence type="ECO:0000256" key="4">
    <source>
        <dbReference type="HAMAP-Rule" id="MF_00923"/>
    </source>
</evidence>
<dbReference type="PANTHER" id="PTHR34512:SF30">
    <property type="entry name" value="OUTER MEMBRANE PROTEIN ASSEMBLY FACTOR BAMB"/>
    <property type="match status" value="1"/>
</dbReference>
<dbReference type="InterPro" id="IPR015943">
    <property type="entry name" value="WD40/YVTN_repeat-like_dom_sf"/>
</dbReference>
<dbReference type="SUPFAM" id="SSF50998">
    <property type="entry name" value="Quinoprotein alcohol dehydrogenase-like"/>
    <property type="match status" value="1"/>
</dbReference>
<dbReference type="Pfam" id="PF13360">
    <property type="entry name" value="PQQ_2"/>
    <property type="match status" value="1"/>
</dbReference>
<protein>
    <recommendedName>
        <fullName evidence="4">Outer membrane protein assembly factor BamB</fullName>
    </recommendedName>
</protein>
<keyword evidence="1 4" id="KW-0732">Signal</keyword>
<comment type="function">
    <text evidence="4">Part of the outer membrane protein assembly complex, which is involved in assembly and insertion of beta-barrel proteins into the outer membrane.</text>
</comment>